<keyword evidence="3" id="KW-1185">Reference proteome</keyword>
<dbReference type="EMBL" id="JAVRRG010000006">
    <property type="protein sequence ID" value="KAK5100721.1"/>
    <property type="molecule type" value="Genomic_DNA"/>
</dbReference>
<dbReference type="Proteomes" id="UP001345013">
    <property type="component" value="Unassembled WGS sequence"/>
</dbReference>
<reference evidence="2 3" key="1">
    <citation type="submission" date="2023-08" db="EMBL/GenBank/DDBJ databases">
        <title>Black Yeasts Isolated from many extreme environments.</title>
        <authorList>
            <person name="Coleine C."/>
            <person name="Stajich J.E."/>
            <person name="Selbmann L."/>
        </authorList>
    </citation>
    <scope>NUCLEOTIDE SEQUENCE [LARGE SCALE GENOMIC DNA]</scope>
    <source>
        <strain evidence="2 3">CCFEE 5885</strain>
    </source>
</reference>
<dbReference type="PANTHER" id="PTHR47843:SF5">
    <property type="entry name" value="BTB_POZ DOMAIN PROTEIN"/>
    <property type="match status" value="1"/>
</dbReference>
<dbReference type="InterPro" id="IPR011333">
    <property type="entry name" value="SKP1/BTB/POZ_sf"/>
</dbReference>
<organism evidence="2 3">
    <name type="scientific">Lithohypha guttulata</name>
    <dbReference type="NCBI Taxonomy" id="1690604"/>
    <lineage>
        <taxon>Eukaryota</taxon>
        <taxon>Fungi</taxon>
        <taxon>Dikarya</taxon>
        <taxon>Ascomycota</taxon>
        <taxon>Pezizomycotina</taxon>
        <taxon>Eurotiomycetes</taxon>
        <taxon>Chaetothyriomycetidae</taxon>
        <taxon>Chaetothyriales</taxon>
        <taxon>Trichomeriaceae</taxon>
        <taxon>Lithohypha</taxon>
    </lineage>
</organism>
<evidence type="ECO:0000313" key="3">
    <source>
        <dbReference type="Proteomes" id="UP001345013"/>
    </source>
</evidence>
<evidence type="ECO:0000259" key="1">
    <source>
        <dbReference type="PROSITE" id="PS50097"/>
    </source>
</evidence>
<dbReference type="InterPro" id="IPR000210">
    <property type="entry name" value="BTB/POZ_dom"/>
</dbReference>
<comment type="caution">
    <text evidence="2">The sequence shown here is derived from an EMBL/GenBank/DDBJ whole genome shotgun (WGS) entry which is preliminary data.</text>
</comment>
<dbReference type="SUPFAM" id="SSF54695">
    <property type="entry name" value="POZ domain"/>
    <property type="match status" value="1"/>
</dbReference>
<feature type="domain" description="BTB" evidence="1">
    <location>
        <begin position="20"/>
        <end position="87"/>
    </location>
</feature>
<sequence length="274" mass="31666">MAVSSSDLNAFKAANIANTTDFTIKLGQHQWQVHSKVLSQASQFFRVACTGKFEESSKKVVELHDDSPWMIARLIPFFYLGMYDTSLDEKQQSQSLSVMELVSHGGFPSESEKNDEDKRGQCQIDTLMWQLANKYNCETLRGYIGKKLVLQLKLDKDLPHGTRRARYLQACGLMRRSFHEMPEIEDKMVSILHDMKLRKYDRQSRKTMAILPMHADRHTVDEQFQHKIFCWMSGNASFATKIAKALEQLLDLSMQTHDYSGVRIESMKNKIRHP</sequence>
<dbReference type="Pfam" id="PF00651">
    <property type="entry name" value="BTB"/>
    <property type="match status" value="1"/>
</dbReference>
<protein>
    <recommendedName>
        <fullName evidence="1">BTB domain-containing protein</fullName>
    </recommendedName>
</protein>
<proteinExistence type="predicted"/>
<dbReference type="CDD" id="cd18186">
    <property type="entry name" value="BTB_POZ_ZBTB_KLHL-like"/>
    <property type="match status" value="1"/>
</dbReference>
<evidence type="ECO:0000313" key="2">
    <source>
        <dbReference type="EMBL" id="KAK5100721.1"/>
    </source>
</evidence>
<gene>
    <name evidence="2" type="ORF">LTR24_000867</name>
</gene>
<dbReference type="Gene3D" id="3.30.710.10">
    <property type="entry name" value="Potassium Channel Kv1.1, Chain A"/>
    <property type="match status" value="1"/>
</dbReference>
<dbReference type="PANTHER" id="PTHR47843">
    <property type="entry name" value="BTB DOMAIN-CONTAINING PROTEIN-RELATED"/>
    <property type="match status" value="1"/>
</dbReference>
<accession>A0ABR0KMC5</accession>
<dbReference type="PROSITE" id="PS50097">
    <property type="entry name" value="BTB"/>
    <property type="match status" value="1"/>
</dbReference>
<name>A0ABR0KMC5_9EURO</name>